<protein>
    <recommendedName>
        <fullName evidence="5">Lipocalin-like domain-containing protein</fullName>
    </recommendedName>
</protein>
<reference evidence="2 3" key="1">
    <citation type="submission" date="2019-11" db="EMBL/GenBank/DDBJ databases">
        <title>Draft genome sequence of Labilibaculum sp. strain SYP isolated from Black Sea.</title>
        <authorList>
            <person name="Yadav S."/>
            <person name="Villanueva L."/>
        </authorList>
    </citation>
    <scope>NUCLEOTIDE SEQUENCE [LARGE SCALE GENOMIC DNA]</scope>
    <source>
        <strain evidence="2 3">44</strain>
    </source>
</reference>
<evidence type="ECO:0000313" key="3">
    <source>
        <dbReference type="Proteomes" id="UP000285951"/>
    </source>
</evidence>
<dbReference type="Proteomes" id="UP000462449">
    <property type="component" value="Unassembled WGS sequence"/>
</dbReference>
<reference evidence="1 4" key="2">
    <citation type="submission" date="2019-12" db="EMBL/GenBank/DDBJ databases">
        <title>Draft genome sequence of Labilibaculum sp. strain 44 isolated from deep waters of Black Sea.</title>
        <authorList>
            <person name="Yadav S."/>
            <person name="Villanueva L."/>
        </authorList>
    </citation>
    <scope>NUCLEOTIDE SEQUENCE [LARGE SCALE GENOMIC DNA]</scope>
    <source>
        <strain evidence="1 4">44</strain>
    </source>
</reference>
<evidence type="ECO:0000313" key="2">
    <source>
        <dbReference type="EMBL" id="MVB05993.1"/>
    </source>
</evidence>
<evidence type="ECO:0008006" key="5">
    <source>
        <dbReference type="Google" id="ProtNLM"/>
    </source>
</evidence>
<comment type="caution">
    <text evidence="1">The sequence shown here is derived from an EMBL/GenBank/DDBJ whole genome shotgun (WGS) entry which is preliminary data.</text>
</comment>
<dbReference type="RefSeq" id="WP_156194692.1">
    <property type="nucleotide sequence ID" value="NZ_QTZN02000004.1"/>
</dbReference>
<gene>
    <name evidence="2" type="ORF">DWB62_003070</name>
    <name evidence="1" type="ORF">GNY23_03070</name>
</gene>
<dbReference type="EMBL" id="WOTW01000004">
    <property type="protein sequence ID" value="MUP36788.1"/>
    <property type="molecule type" value="Genomic_DNA"/>
</dbReference>
<dbReference type="EMBL" id="QTZN02000004">
    <property type="protein sequence ID" value="MVB05993.1"/>
    <property type="molecule type" value="Genomic_DNA"/>
</dbReference>
<evidence type="ECO:0000313" key="4">
    <source>
        <dbReference type="Proteomes" id="UP000462449"/>
    </source>
</evidence>
<dbReference type="Proteomes" id="UP000285951">
    <property type="component" value="Unassembled WGS sequence"/>
</dbReference>
<organism evidence="1 4">
    <name type="scientific">Labilibaculum euxinus</name>
    <dbReference type="NCBI Taxonomy" id="2686357"/>
    <lineage>
        <taxon>Bacteria</taxon>
        <taxon>Pseudomonadati</taxon>
        <taxon>Bacteroidota</taxon>
        <taxon>Bacteroidia</taxon>
        <taxon>Marinilabiliales</taxon>
        <taxon>Marinifilaceae</taxon>
        <taxon>Labilibaculum</taxon>
    </lineage>
</organism>
<proteinExistence type="predicted"/>
<dbReference type="PROSITE" id="PS51257">
    <property type="entry name" value="PROKAR_LIPOPROTEIN"/>
    <property type="match status" value="1"/>
</dbReference>
<name>A0A7M4D2A9_9BACT</name>
<accession>A0A7M4D2A9</accession>
<evidence type="ECO:0000313" key="1">
    <source>
        <dbReference type="EMBL" id="MUP36788.1"/>
    </source>
</evidence>
<dbReference type="AlphaFoldDB" id="A0A7M4D2A9"/>
<keyword evidence="3" id="KW-1185">Reference proteome</keyword>
<sequence length="125" mass="14999">MKTIWVMYLLVFVSMFLFFGTGCEDNDDVTICNKIIGKWVEEEPLLYDGISDTIVFTENNKVEKHFLFNGWRYEVEECKTVMFTKNEDRIEKNIEFISDDRLMFYNFIDRSITNEIKNIAFKKMN</sequence>